<name>A0A0S4JVP2_BODSA</name>
<dbReference type="Proteomes" id="UP000051952">
    <property type="component" value="Unassembled WGS sequence"/>
</dbReference>
<dbReference type="Pfam" id="PF05131">
    <property type="entry name" value="Pep3_Vps18"/>
    <property type="match status" value="1"/>
</dbReference>
<dbReference type="GO" id="GO:0008270">
    <property type="term" value="F:zinc ion binding"/>
    <property type="evidence" value="ECO:0007669"/>
    <property type="project" value="UniProtKB-KW"/>
</dbReference>
<dbReference type="GO" id="GO:0005768">
    <property type="term" value="C:endosome"/>
    <property type="evidence" value="ECO:0007669"/>
    <property type="project" value="TreeGrafter"/>
</dbReference>
<dbReference type="InterPro" id="IPR007810">
    <property type="entry name" value="Pep3/Vps18_beta-prop"/>
</dbReference>
<evidence type="ECO:0000256" key="3">
    <source>
        <dbReference type="ARBA" id="ARBA00022833"/>
    </source>
</evidence>
<dbReference type="AlphaFoldDB" id="A0A0S4JVP2"/>
<accession>A0A0S4JVP2</accession>
<dbReference type="PANTHER" id="PTHR23323">
    <property type="entry name" value="VACUOLAR PROTEIN SORTING-ASSOCIATED PROTEIN"/>
    <property type="match status" value="1"/>
</dbReference>
<dbReference type="EMBL" id="CYKH01002220">
    <property type="protein sequence ID" value="CUG94113.1"/>
    <property type="molecule type" value="Genomic_DNA"/>
</dbReference>
<organism evidence="5 6">
    <name type="scientific">Bodo saltans</name>
    <name type="common">Flagellated protozoan</name>
    <dbReference type="NCBI Taxonomy" id="75058"/>
    <lineage>
        <taxon>Eukaryota</taxon>
        <taxon>Discoba</taxon>
        <taxon>Euglenozoa</taxon>
        <taxon>Kinetoplastea</taxon>
        <taxon>Metakinetoplastina</taxon>
        <taxon>Eubodonida</taxon>
        <taxon>Bodonidae</taxon>
        <taxon>Bodo</taxon>
    </lineage>
</organism>
<dbReference type="GO" id="GO:0048284">
    <property type="term" value="P:organelle fusion"/>
    <property type="evidence" value="ECO:0007669"/>
    <property type="project" value="TreeGrafter"/>
</dbReference>
<dbReference type="OMA" id="CGHVVHE"/>
<dbReference type="PANTHER" id="PTHR23323:SF26">
    <property type="entry name" value="VACUOLAR PROTEIN SORTING-ASSOCIATED PROTEIN 18 HOMOLOG"/>
    <property type="match status" value="1"/>
</dbReference>
<protein>
    <submittedName>
        <fullName evidence="5">Clathrin-like protein, putative</fullName>
    </submittedName>
</protein>
<sequence>MEYDDDDTLLENNDDHFLREETVPKFEMLNVAHEMEEGILCLDIQNDVTAILGIRGTVIIRDAEGSSNIRTTIKQPYKIFLHPSGTHCFASSLDGTLHYYNVYTKKAQAHFQLQAGRQEPGAAPVSAINVAESVLWSHKADGKSTGTTLLGTKLGGSVFEVKMDYANVECAASVCRQIVQIPRGASSAITGIDSTTVEGRTVVFLTTPTRFYKVEGTGDAKRVLVDNAKQLDTEELPATLDNPARGSLSLFRSTIDGQAQSYAWANSMGIAHGLFAHRRVNDGEEEEELEDTTLNHSLLALHRKATAGSSTASGGKHGLPDKPPSEVLLTAFHMILLYEERFIVLGHPAGVTWKPANETELQEYEIAERIKFDPFRYRKQKKLLGVLRDVAQRRIYIYNSQSVWELFMEFEHFTQWRLFLERAIDPHEELLLRRRFYHAAYLLTRNDPQRSDLVQYSRGLFYMELKNPKMATTVLAQCNRFEDIYTVLSQQKSTMTLRMFLEKRYHLLVNYRKSKRSMQSQIATLAMHLVQLKLEYICKCEGDEKKIQAAVQDLDSFLSKAITKNADIFEDKPFYQMVAKALSCQGRIPTMLHFAELLHRVHYTVSFYLSQQEYAKACDVLLKYCTKDESYAEAWYDFCPIIIVNCPVKLITGLLRAVVKNPDGYQYHMLEIERLIPAFIRYHPKLNEVPNNTEHQVIVFLERCIEKLNCDSTVVHNYYISLLAQYDPDRLADLFAAEDTSGQFYTTEYALRRCLELHRFQQCIPLYRMLGLYEDAICIAMECSRPEPSGRWAGLTTAKQILEEHKGDMDYVSKKKLWTMVAQRVIDQIGTRQALSIVEESKGILKLEDVLTKINDSTVIQNFKEAVCKSLDEYTSAIADLNAQQREAFQLSEGVKREIRDLKNRYGYITTKQKCYLCQKGLLHGGSPFLVYPSCRHVFHEACVVDRLQALGGLPILRATKGLPLGYLDDVYSLEDLAQAECVFCGECAVLEITKDFYEEGVDMSWSTD</sequence>
<dbReference type="GO" id="GO:0006904">
    <property type="term" value="P:vesicle docking involved in exocytosis"/>
    <property type="evidence" value="ECO:0007669"/>
    <property type="project" value="TreeGrafter"/>
</dbReference>
<keyword evidence="3" id="KW-0862">Zinc</keyword>
<dbReference type="VEuPathDB" id="TriTrypDB:BSAL_46560"/>
<keyword evidence="2" id="KW-0863">Zinc-finger</keyword>
<dbReference type="GO" id="GO:0030674">
    <property type="term" value="F:protein-macromolecule adaptor activity"/>
    <property type="evidence" value="ECO:0007669"/>
    <property type="project" value="TreeGrafter"/>
</dbReference>
<evidence type="ECO:0000313" key="6">
    <source>
        <dbReference type="Proteomes" id="UP000051952"/>
    </source>
</evidence>
<dbReference type="InterPro" id="IPR036322">
    <property type="entry name" value="WD40_repeat_dom_sf"/>
</dbReference>
<dbReference type="GO" id="GO:0030897">
    <property type="term" value="C:HOPS complex"/>
    <property type="evidence" value="ECO:0007669"/>
    <property type="project" value="TreeGrafter"/>
</dbReference>
<evidence type="ECO:0000256" key="2">
    <source>
        <dbReference type="ARBA" id="ARBA00022771"/>
    </source>
</evidence>
<dbReference type="GO" id="GO:0007032">
    <property type="term" value="P:endosome organization"/>
    <property type="evidence" value="ECO:0007669"/>
    <property type="project" value="TreeGrafter"/>
</dbReference>
<evidence type="ECO:0000259" key="4">
    <source>
        <dbReference type="Pfam" id="PF05131"/>
    </source>
</evidence>
<proteinExistence type="predicted"/>
<keyword evidence="6" id="KW-1185">Reference proteome</keyword>
<evidence type="ECO:0000256" key="1">
    <source>
        <dbReference type="ARBA" id="ARBA00022723"/>
    </source>
</evidence>
<dbReference type="OrthoDB" id="1845386at2759"/>
<keyword evidence="1" id="KW-0479">Metal-binding</keyword>
<reference evidence="6" key="1">
    <citation type="submission" date="2015-09" db="EMBL/GenBank/DDBJ databases">
        <authorList>
            <consortium name="Pathogen Informatics"/>
        </authorList>
    </citation>
    <scope>NUCLEOTIDE SEQUENCE [LARGE SCALE GENOMIC DNA]</scope>
    <source>
        <strain evidence="6">Lake Konstanz</strain>
    </source>
</reference>
<dbReference type="GO" id="GO:0007033">
    <property type="term" value="P:vacuole organization"/>
    <property type="evidence" value="ECO:0007669"/>
    <property type="project" value="TreeGrafter"/>
</dbReference>
<feature type="domain" description="Pep3/Vps18 beta-propeller" evidence="4">
    <location>
        <begin position="24"/>
        <end position="406"/>
    </location>
</feature>
<dbReference type="SUPFAM" id="SSF50978">
    <property type="entry name" value="WD40 repeat-like"/>
    <property type="match status" value="1"/>
</dbReference>
<gene>
    <name evidence="5" type="ORF">BSAL_46560</name>
</gene>
<evidence type="ECO:0000313" key="5">
    <source>
        <dbReference type="EMBL" id="CUG94113.1"/>
    </source>
</evidence>